<feature type="region of interest" description="Disordered" evidence="1">
    <location>
        <begin position="976"/>
        <end position="995"/>
    </location>
</feature>
<feature type="transmembrane region" description="Helical" evidence="2">
    <location>
        <begin position="12"/>
        <end position="33"/>
    </location>
</feature>
<accession>A0ABU5D9W4</accession>
<feature type="transmembrane region" description="Helical" evidence="2">
    <location>
        <begin position="365"/>
        <end position="388"/>
    </location>
</feature>
<dbReference type="Proteomes" id="UP001285263">
    <property type="component" value="Unassembled WGS sequence"/>
</dbReference>
<dbReference type="PROSITE" id="PS50883">
    <property type="entry name" value="EAL"/>
    <property type="match status" value="1"/>
</dbReference>
<evidence type="ECO:0000259" key="3">
    <source>
        <dbReference type="PROSITE" id="PS50883"/>
    </source>
</evidence>
<dbReference type="SUPFAM" id="SSF55073">
    <property type="entry name" value="Nucleotide cyclase"/>
    <property type="match status" value="1"/>
</dbReference>
<feature type="transmembrane region" description="Helical" evidence="2">
    <location>
        <begin position="339"/>
        <end position="359"/>
    </location>
</feature>
<dbReference type="SMART" id="SM00052">
    <property type="entry name" value="EAL"/>
    <property type="match status" value="1"/>
</dbReference>
<dbReference type="Gene3D" id="3.30.450.20">
    <property type="entry name" value="PAS domain"/>
    <property type="match status" value="1"/>
</dbReference>
<dbReference type="Pfam" id="PF00990">
    <property type="entry name" value="GGDEF"/>
    <property type="match status" value="1"/>
</dbReference>
<dbReference type="CDD" id="cd01948">
    <property type="entry name" value="EAL"/>
    <property type="match status" value="1"/>
</dbReference>
<feature type="transmembrane region" description="Helical" evidence="2">
    <location>
        <begin position="284"/>
        <end position="304"/>
    </location>
</feature>
<dbReference type="InterPro" id="IPR043128">
    <property type="entry name" value="Rev_trsase/Diguanyl_cyclase"/>
</dbReference>
<dbReference type="PROSITE" id="PS50887">
    <property type="entry name" value="GGDEF"/>
    <property type="match status" value="1"/>
</dbReference>
<evidence type="ECO:0000313" key="5">
    <source>
        <dbReference type="EMBL" id="MDY0743076.1"/>
    </source>
</evidence>
<dbReference type="RefSeq" id="WP_320420912.1">
    <property type="nucleotide sequence ID" value="NZ_JAXCLA010000001.1"/>
</dbReference>
<dbReference type="PANTHER" id="PTHR44757:SF2">
    <property type="entry name" value="BIOFILM ARCHITECTURE MAINTENANCE PROTEIN MBAA"/>
    <property type="match status" value="1"/>
</dbReference>
<organism evidence="5 6">
    <name type="scientific">Roseateles agri</name>
    <dbReference type="NCBI Taxonomy" id="3098619"/>
    <lineage>
        <taxon>Bacteria</taxon>
        <taxon>Pseudomonadati</taxon>
        <taxon>Pseudomonadota</taxon>
        <taxon>Betaproteobacteria</taxon>
        <taxon>Burkholderiales</taxon>
        <taxon>Sphaerotilaceae</taxon>
        <taxon>Roseateles</taxon>
    </lineage>
</organism>
<dbReference type="Gene3D" id="3.20.20.450">
    <property type="entry name" value="EAL domain"/>
    <property type="match status" value="1"/>
</dbReference>
<dbReference type="CDD" id="cd01949">
    <property type="entry name" value="GGDEF"/>
    <property type="match status" value="1"/>
</dbReference>
<dbReference type="InterPro" id="IPR029787">
    <property type="entry name" value="Nucleotide_cyclase"/>
</dbReference>
<name>A0ABU5D9W4_9BURK</name>
<comment type="caution">
    <text evidence="5">The sequence shown here is derived from an EMBL/GenBank/DDBJ whole genome shotgun (WGS) entry which is preliminary data.</text>
</comment>
<feature type="domain" description="GGDEF" evidence="4">
    <location>
        <begin position="553"/>
        <end position="688"/>
    </location>
</feature>
<dbReference type="InterPro" id="IPR001633">
    <property type="entry name" value="EAL_dom"/>
</dbReference>
<dbReference type="InterPro" id="IPR052155">
    <property type="entry name" value="Biofilm_reg_signaling"/>
</dbReference>
<keyword evidence="2" id="KW-0812">Transmembrane</keyword>
<dbReference type="InterPro" id="IPR000160">
    <property type="entry name" value="GGDEF_dom"/>
</dbReference>
<feature type="transmembrane region" description="Helical" evidence="2">
    <location>
        <begin position="252"/>
        <end position="272"/>
    </location>
</feature>
<reference evidence="5 6" key="1">
    <citation type="submission" date="2023-11" db="EMBL/GenBank/DDBJ databases">
        <title>Paucibacter sp. nov., isolated from fresh soil in Korea.</title>
        <authorList>
            <person name="Le N.T.T."/>
        </authorList>
    </citation>
    <scope>NUCLEOTIDE SEQUENCE [LARGE SCALE GENOMIC DNA]</scope>
    <source>
        <strain evidence="5 6">R3-3</strain>
    </source>
</reference>
<keyword evidence="2" id="KW-1133">Transmembrane helix</keyword>
<feature type="domain" description="EAL" evidence="3">
    <location>
        <begin position="695"/>
        <end position="954"/>
    </location>
</feature>
<feature type="transmembrane region" description="Helical" evidence="2">
    <location>
        <begin position="189"/>
        <end position="208"/>
    </location>
</feature>
<dbReference type="Pfam" id="PF13188">
    <property type="entry name" value="PAS_8"/>
    <property type="match status" value="1"/>
</dbReference>
<dbReference type="Pfam" id="PF00563">
    <property type="entry name" value="EAL"/>
    <property type="match status" value="1"/>
</dbReference>
<dbReference type="PANTHER" id="PTHR44757">
    <property type="entry name" value="DIGUANYLATE CYCLASE DGCP"/>
    <property type="match status" value="1"/>
</dbReference>
<dbReference type="InterPro" id="IPR000014">
    <property type="entry name" value="PAS"/>
</dbReference>
<dbReference type="NCBIfam" id="TIGR00254">
    <property type="entry name" value="GGDEF"/>
    <property type="match status" value="1"/>
</dbReference>
<evidence type="ECO:0000313" key="6">
    <source>
        <dbReference type="Proteomes" id="UP001285263"/>
    </source>
</evidence>
<dbReference type="SMART" id="SM00267">
    <property type="entry name" value="GGDEF"/>
    <property type="match status" value="1"/>
</dbReference>
<dbReference type="Gene3D" id="3.30.70.270">
    <property type="match status" value="1"/>
</dbReference>
<dbReference type="EMBL" id="JAXCLA010000001">
    <property type="protein sequence ID" value="MDY0743076.1"/>
    <property type="molecule type" value="Genomic_DNA"/>
</dbReference>
<dbReference type="InterPro" id="IPR035919">
    <property type="entry name" value="EAL_sf"/>
</dbReference>
<evidence type="ECO:0000256" key="2">
    <source>
        <dbReference type="SAM" id="Phobius"/>
    </source>
</evidence>
<gene>
    <name evidence="5" type="ORF">SNE35_01095</name>
</gene>
<keyword evidence="2" id="KW-0472">Membrane</keyword>
<dbReference type="SUPFAM" id="SSF141868">
    <property type="entry name" value="EAL domain-like"/>
    <property type="match status" value="1"/>
</dbReference>
<protein>
    <submittedName>
        <fullName evidence="5">EAL domain-containing protein</fullName>
    </submittedName>
</protein>
<keyword evidence="6" id="KW-1185">Reference proteome</keyword>
<sequence length="995" mass="108521">MRRVVEKFINNAVVRIMPAAVLAVAAMAGIWHLSRSDSQHGTTLPLEVWEDATPQATTTPAQATEKLVAIEERASVETHLSTNTFWFGGHALAPVKSAGWRLELPSRHAVNLSCWDRTNGQSLGSVDRDHPADGIIDTVRGGFALAFDGTQREADFICRSDFRGPAKISAQVWTAPALARAQDGFRRTALTLEVGLGVLALSIALTAAINGSGMYWAFVGWMFISLRMALLSEGSDGQLFGLVLPAEVLTPMRQWTVFLYMISTANVFSMLFRKELISVGSGWMLKMHKLLSLALLPLCVLLSYEQMLPIVWVCSAALIALWVPYMYVFLSRLRSRHGIWYALSLIVTLAGSLSEVLAASLGHRALLAGLNSVTAAIASALLATAAVAEHMRADRMEREQAQRTLKAAYDDSPIGLFTVRDGEHIVRANPAFKAMLELPENIEGLRLADAFGDDVVGEFLMLHALAAPASLDLQARPLALRSLRPQVAVEDSDCWFAIKASTADGRVFEGSLQDITERVRATSRLEFLVNHDPLTDCLNLRGLSRKFERSQRPPKTLAYFDLDRFKLINDLYGHAAGDAVLKQACERIRSQMGPRDLLARVGGDEFVVAFPYASIAEASQRCENICALIAAAPFQIEQHRFTLSISGGLVAAESLGDASALKEIVSSADTLCRMAKKRPTQRLVVMEGGDTFFKHHKEELALIDCLERGETPTGLFLMMQPELSINAPYESLNFEVLLRMRKPNGELIPAQVIIEAAEAHGKTAIIDRWVVATTIAWIEAHAPRLTRTQFIGVNLSGSSLNDESFVEELFKLFEYHKDAVARICIEITETVALTDMLHMQRFIARARDLGVKVALDDFGAGYSSFGYLKGLSVDALKLDGSLVRDAASNPAGMAILSALGGLVRSLGMKSIGEYAENLPALRALVAAGVDYAQGYAISRPVMPERILAASSAVDFIEDADVLAFVKQLQTGDQASLPLQNEQRTAPGLAPASLLH</sequence>
<feature type="transmembrane region" description="Helical" evidence="2">
    <location>
        <begin position="310"/>
        <end position="330"/>
    </location>
</feature>
<evidence type="ECO:0000256" key="1">
    <source>
        <dbReference type="SAM" id="MobiDB-lite"/>
    </source>
</evidence>
<proteinExistence type="predicted"/>
<evidence type="ECO:0000259" key="4">
    <source>
        <dbReference type="PROSITE" id="PS50887"/>
    </source>
</evidence>